<dbReference type="RefSeq" id="WP_229658345.1">
    <property type="nucleotide sequence ID" value="NZ_BMKL01000001.1"/>
</dbReference>
<keyword evidence="2" id="KW-0328">Glycosyltransferase</keyword>
<dbReference type="InterPro" id="IPR029044">
    <property type="entry name" value="Nucleotide-diphossugar_trans"/>
</dbReference>
<evidence type="ECO:0000256" key="2">
    <source>
        <dbReference type="ARBA" id="ARBA00022676"/>
    </source>
</evidence>
<sequence>MIAAPAWAAPWMVGTAEVIALIVIVTGLLQVGFYIVQLAFAAAALLSRPPVPRGATLWRRYSDQAPPISVLAPAFNEGLTVVESVRSLLALQYPNFEVLLINDGSKDDTLARVIAAFDLRPVQRYVDDRMQNAPIRGFYASPALPRLLVIDKENGGKADALNAGINTCRTELFCAIDADSILEPDALLRVVRPFIDEPELTIAAGGTIRIANGCKIDSGQVVNVRLPRSFLALVQIMEYLRAFLMARLALGQMQVLTVISGAFGLFRRQYVVDVGGYSHATVGEDMELVLKLHRYMRDRGQPYRIEFIAEPVCWTECPEDAAVLGRQRSRWQRGALECFAKHKAMCFNPRYGRIGFLGFGQILLVDVLGPLVEVLGYVLVPLLYGLGLLALPWLLAFLAVTFTFGVFVSIATLVLEEIQLRRFPHARAIAVLAGIAVIENFGYRQLSNIWRLQGWWQFLRKQQSWGTMTRKGFGGASAG</sequence>
<organism evidence="6 7">
    <name type="scientific">Tsuneonella deserti</name>
    <dbReference type="NCBI Taxonomy" id="2035528"/>
    <lineage>
        <taxon>Bacteria</taxon>
        <taxon>Pseudomonadati</taxon>
        <taxon>Pseudomonadota</taxon>
        <taxon>Alphaproteobacteria</taxon>
        <taxon>Sphingomonadales</taxon>
        <taxon>Erythrobacteraceae</taxon>
        <taxon>Tsuneonella</taxon>
    </lineage>
</organism>
<dbReference type="PANTHER" id="PTHR43630:SF1">
    <property type="entry name" value="POLY-BETA-1,6-N-ACETYL-D-GLUCOSAMINE SYNTHASE"/>
    <property type="match status" value="1"/>
</dbReference>
<feature type="transmembrane region" description="Helical" evidence="4">
    <location>
        <begin position="391"/>
        <end position="415"/>
    </location>
</feature>
<evidence type="ECO:0000259" key="5">
    <source>
        <dbReference type="Pfam" id="PF00535"/>
    </source>
</evidence>
<dbReference type="EMBL" id="BMKL01000001">
    <property type="protein sequence ID" value="GGD84717.1"/>
    <property type="molecule type" value="Genomic_DNA"/>
</dbReference>
<dbReference type="Pfam" id="PF00535">
    <property type="entry name" value="Glycos_transf_2"/>
    <property type="match status" value="1"/>
</dbReference>
<evidence type="ECO:0000313" key="7">
    <source>
        <dbReference type="Proteomes" id="UP000619041"/>
    </source>
</evidence>
<dbReference type="InterPro" id="IPR001173">
    <property type="entry name" value="Glyco_trans_2-like"/>
</dbReference>
<gene>
    <name evidence="6" type="ORF">GCM10011515_00550</name>
</gene>
<dbReference type="SUPFAM" id="SSF53448">
    <property type="entry name" value="Nucleotide-diphospho-sugar transferases"/>
    <property type="match status" value="1"/>
</dbReference>
<evidence type="ECO:0000256" key="1">
    <source>
        <dbReference type="ARBA" id="ARBA00006739"/>
    </source>
</evidence>
<protein>
    <submittedName>
        <fullName evidence="6">Glycosyl transferase family 2</fullName>
    </submittedName>
</protein>
<comment type="similarity">
    <text evidence="1">Belongs to the glycosyltransferase 2 family.</text>
</comment>
<dbReference type="PANTHER" id="PTHR43630">
    <property type="entry name" value="POLY-BETA-1,6-N-ACETYL-D-GLUCOSAMINE SYNTHASE"/>
    <property type="match status" value="1"/>
</dbReference>
<reference evidence="7" key="1">
    <citation type="journal article" date="2019" name="Int. J. Syst. Evol. Microbiol.">
        <title>The Global Catalogue of Microorganisms (GCM) 10K type strain sequencing project: providing services to taxonomists for standard genome sequencing and annotation.</title>
        <authorList>
            <consortium name="The Broad Institute Genomics Platform"/>
            <consortium name="The Broad Institute Genome Sequencing Center for Infectious Disease"/>
            <person name="Wu L."/>
            <person name="Ma J."/>
        </authorList>
    </citation>
    <scope>NUCLEOTIDE SEQUENCE [LARGE SCALE GENOMIC DNA]</scope>
    <source>
        <strain evidence="7">CGMCC 1.15959</strain>
    </source>
</reference>
<evidence type="ECO:0000256" key="4">
    <source>
        <dbReference type="SAM" id="Phobius"/>
    </source>
</evidence>
<keyword evidence="4" id="KW-0472">Membrane</keyword>
<feature type="transmembrane region" description="Helical" evidence="4">
    <location>
        <begin position="18"/>
        <end position="46"/>
    </location>
</feature>
<feature type="domain" description="Glycosyltransferase 2-like" evidence="5">
    <location>
        <begin position="69"/>
        <end position="210"/>
    </location>
</feature>
<feature type="transmembrane region" description="Helical" evidence="4">
    <location>
        <begin position="354"/>
        <end position="379"/>
    </location>
</feature>
<dbReference type="Proteomes" id="UP000619041">
    <property type="component" value="Unassembled WGS sequence"/>
</dbReference>
<dbReference type="CDD" id="cd06423">
    <property type="entry name" value="CESA_like"/>
    <property type="match status" value="1"/>
</dbReference>
<dbReference type="Gene3D" id="3.90.550.10">
    <property type="entry name" value="Spore Coat Polysaccharide Biosynthesis Protein SpsA, Chain A"/>
    <property type="match status" value="1"/>
</dbReference>
<name>A0ABQ1RWW7_9SPHN</name>
<keyword evidence="3 6" id="KW-0808">Transferase</keyword>
<keyword evidence="4" id="KW-0812">Transmembrane</keyword>
<evidence type="ECO:0000256" key="3">
    <source>
        <dbReference type="ARBA" id="ARBA00022679"/>
    </source>
</evidence>
<comment type="caution">
    <text evidence="6">The sequence shown here is derived from an EMBL/GenBank/DDBJ whole genome shotgun (WGS) entry which is preliminary data.</text>
</comment>
<accession>A0ABQ1RWW7</accession>
<keyword evidence="4" id="KW-1133">Transmembrane helix</keyword>
<keyword evidence="7" id="KW-1185">Reference proteome</keyword>
<proteinExistence type="inferred from homology"/>
<dbReference type="GO" id="GO:0016740">
    <property type="term" value="F:transferase activity"/>
    <property type="evidence" value="ECO:0007669"/>
    <property type="project" value="UniProtKB-KW"/>
</dbReference>
<evidence type="ECO:0000313" key="6">
    <source>
        <dbReference type="EMBL" id="GGD84717.1"/>
    </source>
</evidence>